<dbReference type="GO" id="GO:0003677">
    <property type="term" value="F:DNA binding"/>
    <property type="evidence" value="ECO:0007669"/>
    <property type="project" value="UniProtKB-KW"/>
</dbReference>
<dbReference type="CDD" id="cd07377">
    <property type="entry name" value="WHTH_GntR"/>
    <property type="match status" value="1"/>
</dbReference>
<dbReference type="InterPro" id="IPR008920">
    <property type="entry name" value="TF_FadR/GntR_C"/>
</dbReference>
<dbReference type="AlphaFoldDB" id="A0A2M8J1Z3"/>
<dbReference type="RefSeq" id="WP_100162397.1">
    <property type="nucleotide sequence ID" value="NZ_PGTB01000030.1"/>
</dbReference>
<feature type="domain" description="HTH gntR-type" evidence="4">
    <location>
        <begin position="11"/>
        <end position="78"/>
    </location>
</feature>
<sequence>MADLDEQLSLRPIGLEVADRMEAAIVREVFAPGEKLRELDICARFGISRSPLREAFQVLEGRGLVERRPRLGTRVTEMSVENLDEITTCRIPLEATCSRLLASRDDHRAVATELEVPLVSMRHAYKRGDFVAGFEANVQMTALMHARCGNSVLQRLLDQLDKSALRYRFRAYRSATSVLDDMIEGNTAMVDAIRSGDGDRAAQVTADLVEKAWQTTRTLFLEST</sequence>
<dbReference type="PANTHER" id="PTHR43537:SF5">
    <property type="entry name" value="UXU OPERON TRANSCRIPTIONAL REGULATOR"/>
    <property type="match status" value="1"/>
</dbReference>
<evidence type="ECO:0000313" key="5">
    <source>
        <dbReference type="EMBL" id="PJE36799.1"/>
    </source>
</evidence>
<keyword evidence="6" id="KW-1185">Reference proteome</keyword>
<dbReference type="EMBL" id="PGTB01000030">
    <property type="protein sequence ID" value="PJE36799.1"/>
    <property type="molecule type" value="Genomic_DNA"/>
</dbReference>
<organism evidence="5 6">
    <name type="scientific">Pseudooceanicola lipolyticus</name>
    <dbReference type="NCBI Taxonomy" id="2029104"/>
    <lineage>
        <taxon>Bacteria</taxon>
        <taxon>Pseudomonadati</taxon>
        <taxon>Pseudomonadota</taxon>
        <taxon>Alphaproteobacteria</taxon>
        <taxon>Rhodobacterales</taxon>
        <taxon>Paracoccaceae</taxon>
        <taxon>Pseudooceanicola</taxon>
    </lineage>
</organism>
<dbReference type="InterPro" id="IPR000524">
    <property type="entry name" value="Tscrpt_reg_HTH_GntR"/>
</dbReference>
<dbReference type="InterPro" id="IPR036388">
    <property type="entry name" value="WH-like_DNA-bd_sf"/>
</dbReference>
<gene>
    <name evidence="5" type="ORF">CVM52_10145</name>
</gene>
<name>A0A2M8J1Z3_9RHOB</name>
<dbReference type="PROSITE" id="PS50949">
    <property type="entry name" value="HTH_GNTR"/>
    <property type="match status" value="1"/>
</dbReference>
<evidence type="ECO:0000256" key="2">
    <source>
        <dbReference type="ARBA" id="ARBA00023125"/>
    </source>
</evidence>
<protein>
    <recommendedName>
        <fullName evidence="4">HTH gntR-type domain-containing protein</fullName>
    </recommendedName>
</protein>
<evidence type="ECO:0000256" key="1">
    <source>
        <dbReference type="ARBA" id="ARBA00023015"/>
    </source>
</evidence>
<evidence type="ECO:0000259" key="4">
    <source>
        <dbReference type="PROSITE" id="PS50949"/>
    </source>
</evidence>
<dbReference type="SMART" id="SM00345">
    <property type="entry name" value="HTH_GNTR"/>
    <property type="match status" value="1"/>
</dbReference>
<dbReference type="Proteomes" id="UP000231553">
    <property type="component" value="Unassembled WGS sequence"/>
</dbReference>
<dbReference type="SMART" id="SM00895">
    <property type="entry name" value="FCD"/>
    <property type="match status" value="1"/>
</dbReference>
<dbReference type="Pfam" id="PF07729">
    <property type="entry name" value="FCD"/>
    <property type="match status" value="1"/>
</dbReference>
<dbReference type="Pfam" id="PF00392">
    <property type="entry name" value="GntR"/>
    <property type="match status" value="1"/>
</dbReference>
<accession>A0A2M8J1Z3</accession>
<dbReference type="InterPro" id="IPR011711">
    <property type="entry name" value="GntR_C"/>
</dbReference>
<dbReference type="Gene3D" id="1.20.120.530">
    <property type="entry name" value="GntR ligand-binding domain-like"/>
    <property type="match status" value="1"/>
</dbReference>
<reference evidence="5 6" key="1">
    <citation type="journal article" date="2018" name="Int. J. Syst. Evol. Microbiol.">
        <title>Pseudooceanicola lipolyticus sp. nov., a marine alphaproteobacterium, reclassification of Oceanicola flagellatus as Pseudooceanicola flagellatus comb. nov. and emended description of the genus Pseudooceanicola.</title>
        <authorList>
            <person name="Huang M.-M."/>
            <person name="Guo L.-L."/>
            <person name="Wu Y.-H."/>
            <person name="Lai Q.-L."/>
            <person name="Shao Z.-Z."/>
            <person name="Wang C.-S."/>
            <person name="Wu M."/>
            <person name="Xu X.-W."/>
        </authorList>
    </citation>
    <scope>NUCLEOTIDE SEQUENCE [LARGE SCALE GENOMIC DNA]</scope>
    <source>
        <strain evidence="5 6">157</strain>
    </source>
</reference>
<dbReference type="GO" id="GO:0003700">
    <property type="term" value="F:DNA-binding transcription factor activity"/>
    <property type="evidence" value="ECO:0007669"/>
    <property type="project" value="InterPro"/>
</dbReference>
<evidence type="ECO:0000313" key="6">
    <source>
        <dbReference type="Proteomes" id="UP000231553"/>
    </source>
</evidence>
<dbReference type="PANTHER" id="PTHR43537">
    <property type="entry name" value="TRANSCRIPTIONAL REGULATOR, GNTR FAMILY"/>
    <property type="match status" value="1"/>
</dbReference>
<dbReference type="SUPFAM" id="SSF46785">
    <property type="entry name" value="Winged helix' DNA-binding domain"/>
    <property type="match status" value="1"/>
</dbReference>
<dbReference type="SUPFAM" id="SSF48008">
    <property type="entry name" value="GntR ligand-binding domain-like"/>
    <property type="match status" value="1"/>
</dbReference>
<dbReference type="Gene3D" id="1.10.10.10">
    <property type="entry name" value="Winged helix-like DNA-binding domain superfamily/Winged helix DNA-binding domain"/>
    <property type="match status" value="1"/>
</dbReference>
<comment type="caution">
    <text evidence="5">The sequence shown here is derived from an EMBL/GenBank/DDBJ whole genome shotgun (WGS) entry which is preliminary data.</text>
</comment>
<dbReference type="InterPro" id="IPR036390">
    <property type="entry name" value="WH_DNA-bd_sf"/>
</dbReference>
<keyword evidence="2" id="KW-0238">DNA-binding</keyword>
<keyword evidence="3" id="KW-0804">Transcription</keyword>
<proteinExistence type="predicted"/>
<dbReference type="OrthoDB" id="8155773at2"/>
<evidence type="ECO:0000256" key="3">
    <source>
        <dbReference type="ARBA" id="ARBA00023163"/>
    </source>
</evidence>
<keyword evidence="1" id="KW-0805">Transcription regulation</keyword>